<dbReference type="AlphaFoldDB" id="A0A1X7A947"/>
<evidence type="ECO:0000313" key="1">
    <source>
        <dbReference type="EMBL" id="SLN73373.1"/>
    </source>
</evidence>
<dbReference type="Proteomes" id="UP000193061">
    <property type="component" value="Unassembled WGS sequence"/>
</dbReference>
<keyword evidence="2" id="KW-1185">Reference proteome</keyword>
<accession>A0A1X7A947</accession>
<proteinExistence type="predicted"/>
<reference evidence="1 2" key="1">
    <citation type="submission" date="2017-03" db="EMBL/GenBank/DDBJ databases">
        <authorList>
            <person name="Afonso C.L."/>
            <person name="Miller P.J."/>
            <person name="Scott M.A."/>
            <person name="Spackman E."/>
            <person name="Goraichik I."/>
            <person name="Dimitrov K.M."/>
            <person name="Suarez D.L."/>
            <person name="Swayne D.E."/>
        </authorList>
    </citation>
    <scope>NUCLEOTIDE SEQUENCE [LARGE SCALE GENOMIC DNA]</scope>
    <source>
        <strain evidence="1 2">CECT 7450</strain>
    </source>
</reference>
<organism evidence="1 2">
    <name type="scientific">Roseovarius albus</name>
    <dbReference type="NCBI Taxonomy" id="1247867"/>
    <lineage>
        <taxon>Bacteria</taxon>
        <taxon>Pseudomonadati</taxon>
        <taxon>Pseudomonadota</taxon>
        <taxon>Alphaproteobacteria</taxon>
        <taxon>Rhodobacterales</taxon>
        <taxon>Roseobacteraceae</taxon>
        <taxon>Roseovarius</taxon>
    </lineage>
</organism>
<evidence type="ECO:0000313" key="2">
    <source>
        <dbReference type="Proteomes" id="UP000193061"/>
    </source>
</evidence>
<name>A0A1X7A947_9RHOB</name>
<sequence>MSVNERDLDNTEFYKEIENTLRKHLPDQIESEYAWMAQYLVFDQAHSLDEFWSRKEVTKFLIEIKYFEKKLNNTYFDLPILVSEALRFAASEKSGALEQAKMAGADKKDTYKNAFLDHPSRSALSSCDGAAILDVIAF</sequence>
<protein>
    <submittedName>
        <fullName evidence="1">Uncharacterized protein</fullName>
    </submittedName>
</protein>
<gene>
    <name evidence="1" type="ORF">ROA7450_04127</name>
</gene>
<dbReference type="EMBL" id="FWFX01000022">
    <property type="protein sequence ID" value="SLN73373.1"/>
    <property type="molecule type" value="Genomic_DNA"/>
</dbReference>